<feature type="compositionally biased region" description="Polar residues" evidence="1">
    <location>
        <begin position="12"/>
        <end position="36"/>
    </location>
</feature>
<dbReference type="AlphaFoldDB" id="A0A7R8VW06"/>
<organism evidence="2">
    <name type="scientific">Timema douglasi</name>
    <name type="common">Walking stick</name>
    <dbReference type="NCBI Taxonomy" id="61478"/>
    <lineage>
        <taxon>Eukaryota</taxon>
        <taxon>Metazoa</taxon>
        <taxon>Ecdysozoa</taxon>
        <taxon>Arthropoda</taxon>
        <taxon>Hexapoda</taxon>
        <taxon>Insecta</taxon>
        <taxon>Pterygota</taxon>
        <taxon>Neoptera</taxon>
        <taxon>Polyneoptera</taxon>
        <taxon>Phasmatodea</taxon>
        <taxon>Timematodea</taxon>
        <taxon>Timematoidea</taxon>
        <taxon>Timematidae</taxon>
        <taxon>Timema</taxon>
    </lineage>
</organism>
<evidence type="ECO:0000256" key="1">
    <source>
        <dbReference type="SAM" id="MobiDB-lite"/>
    </source>
</evidence>
<protein>
    <submittedName>
        <fullName evidence="2">Uncharacterized protein</fullName>
    </submittedName>
</protein>
<evidence type="ECO:0000313" key="2">
    <source>
        <dbReference type="EMBL" id="CAD7203826.1"/>
    </source>
</evidence>
<accession>A0A7R8VW06</accession>
<gene>
    <name evidence="2" type="ORF">TDIB3V08_LOCUS9991</name>
</gene>
<sequence>MSINNMGREPTPAQNSKHQNILESLRASATSTNTVHRSFLEEPGSARNSRPSQSTCLLFTRKKGRGSSPNTASGEPRTPVQSNVDFVVECISGLL</sequence>
<feature type="compositionally biased region" description="Polar residues" evidence="1">
    <location>
        <begin position="67"/>
        <end position="82"/>
    </location>
</feature>
<dbReference type="EMBL" id="OA571202">
    <property type="protein sequence ID" value="CAD7203826.1"/>
    <property type="molecule type" value="Genomic_DNA"/>
</dbReference>
<feature type="compositionally biased region" description="Polar residues" evidence="1">
    <location>
        <begin position="46"/>
        <end position="57"/>
    </location>
</feature>
<name>A0A7R8VW06_TIMDO</name>
<feature type="region of interest" description="Disordered" evidence="1">
    <location>
        <begin position="1"/>
        <end position="82"/>
    </location>
</feature>
<proteinExistence type="predicted"/>
<reference evidence="2" key="1">
    <citation type="submission" date="2020-11" db="EMBL/GenBank/DDBJ databases">
        <authorList>
            <person name="Tran Van P."/>
        </authorList>
    </citation>
    <scope>NUCLEOTIDE SEQUENCE</scope>
</reference>